<comment type="catalytic activity">
    <reaction evidence="8">
        <text>fluoride(in) = fluoride(out)</text>
        <dbReference type="Rhea" id="RHEA:76159"/>
        <dbReference type="ChEBI" id="CHEBI:17051"/>
    </reaction>
    <physiologicalReaction direction="left-to-right" evidence="8">
        <dbReference type="Rhea" id="RHEA:76160"/>
    </physiologicalReaction>
</comment>
<keyword evidence="4 10" id="KW-1133">Transmembrane helix</keyword>
<keyword evidence="6 10" id="KW-0407">Ion channel</keyword>
<keyword evidence="10" id="KW-0915">Sodium</keyword>
<keyword evidence="10" id="KW-0813">Transport</keyword>
<evidence type="ECO:0000256" key="8">
    <source>
        <dbReference type="ARBA" id="ARBA00035585"/>
    </source>
</evidence>
<evidence type="ECO:0000256" key="1">
    <source>
        <dbReference type="ARBA" id="ARBA00004651"/>
    </source>
</evidence>
<feature type="transmembrane region" description="Helical" evidence="10">
    <location>
        <begin position="43"/>
        <end position="60"/>
    </location>
</feature>
<evidence type="ECO:0000256" key="3">
    <source>
        <dbReference type="ARBA" id="ARBA00022692"/>
    </source>
</evidence>
<accession>A0A7Z8JZ37</accession>
<evidence type="ECO:0000256" key="9">
    <source>
        <dbReference type="ARBA" id="ARBA00049940"/>
    </source>
</evidence>
<keyword evidence="3 10" id="KW-0812">Transmembrane</keyword>
<feature type="transmembrane region" description="Helical" evidence="10">
    <location>
        <begin position="72"/>
        <end position="92"/>
    </location>
</feature>
<feature type="region of interest" description="Disordered" evidence="11">
    <location>
        <begin position="1"/>
        <end position="36"/>
    </location>
</feature>
<dbReference type="GO" id="GO:0140114">
    <property type="term" value="P:cellular detoxification of fluoride"/>
    <property type="evidence" value="ECO:0007669"/>
    <property type="project" value="UniProtKB-UniRule"/>
</dbReference>
<keyword evidence="10" id="KW-0479">Metal-binding</keyword>
<keyword evidence="5 10" id="KW-0472">Membrane</keyword>
<evidence type="ECO:0000256" key="10">
    <source>
        <dbReference type="HAMAP-Rule" id="MF_00454"/>
    </source>
</evidence>
<dbReference type="AlphaFoldDB" id="A0A7Z8JZ37"/>
<name>A0A7Z8JZ37_9CELL</name>
<protein>
    <recommendedName>
        <fullName evidence="10">Fluoride-specific ion channel FluC</fullName>
    </recommendedName>
</protein>
<evidence type="ECO:0000256" key="5">
    <source>
        <dbReference type="ARBA" id="ARBA00023136"/>
    </source>
</evidence>
<gene>
    <name evidence="10" type="primary">fluC</name>
    <name evidence="10" type="synonym">crcB</name>
    <name evidence="12" type="ORF">FA014_10535</name>
</gene>
<dbReference type="GO" id="GO:0046872">
    <property type="term" value="F:metal ion binding"/>
    <property type="evidence" value="ECO:0007669"/>
    <property type="project" value="UniProtKB-KW"/>
</dbReference>
<comment type="caution">
    <text evidence="12">The sequence shown here is derived from an EMBL/GenBank/DDBJ whole genome shotgun (WGS) entry which is preliminary data.</text>
</comment>
<dbReference type="Pfam" id="PF02537">
    <property type="entry name" value="CRCB"/>
    <property type="match status" value="1"/>
</dbReference>
<dbReference type="Proteomes" id="UP000308121">
    <property type="component" value="Unassembled WGS sequence"/>
</dbReference>
<dbReference type="EMBL" id="SZYE01000075">
    <property type="protein sequence ID" value="TKR23560.1"/>
    <property type="molecule type" value="Genomic_DNA"/>
</dbReference>
<evidence type="ECO:0000256" key="6">
    <source>
        <dbReference type="ARBA" id="ARBA00023303"/>
    </source>
</evidence>
<dbReference type="GO" id="GO:0005886">
    <property type="term" value="C:plasma membrane"/>
    <property type="evidence" value="ECO:0007669"/>
    <property type="project" value="UniProtKB-SubCell"/>
</dbReference>
<evidence type="ECO:0000256" key="7">
    <source>
        <dbReference type="ARBA" id="ARBA00035120"/>
    </source>
</evidence>
<feature type="transmembrane region" description="Helical" evidence="10">
    <location>
        <begin position="113"/>
        <end position="130"/>
    </location>
</feature>
<dbReference type="OrthoDB" id="4408652at2"/>
<comment type="subcellular location">
    <subcellularLocation>
        <location evidence="1 10">Cell membrane</location>
        <topology evidence="1 10">Multi-pass membrane protein</topology>
    </subcellularLocation>
</comment>
<feature type="binding site" evidence="10">
    <location>
        <position position="124"/>
    </location>
    <ligand>
        <name>Na(+)</name>
        <dbReference type="ChEBI" id="CHEBI:29101"/>
        <note>structural</note>
    </ligand>
</feature>
<keyword evidence="10" id="KW-0406">Ion transport</keyword>
<dbReference type="GO" id="GO:0062054">
    <property type="term" value="F:fluoride channel activity"/>
    <property type="evidence" value="ECO:0007669"/>
    <property type="project" value="UniProtKB-UniRule"/>
</dbReference>
<proteinExistence type="inferred from homology"/>
<evidence type="ECO:0000256" key="2">
    <source>
        <dbReference type="ARBA" id="ARBA00022475"/>
    </source>
</evidence>
<feature type="binding site" evidence="10">
    <location>
        <position position="121"/>
    </location>
    <ligand>
        <name>Na(+)</name>
        <dbReference type="ChEBI" id="CHEBI:29101"/>
        <note>structural</note>
    </ligand>
</feature>
<dbReference type="HAMAP" id="MF_00454">
    <property type="entry name" value="FluC"/>
    <property type="match status" value="1"/>
</dbReference>
<evidence type="ECO:0000313" key="12">
    <source>
        <dbReference type="EMBL" id="TKR23560.1"/>
    </source>
</evidence>
<keyword evidence="2 10" id="KW-1003">Cell membrane</keyword>
<evidence type="ECO:0000256" key="11">
    <source>
        <dbReference type="SAM" id="MobiDB-lite"/>
    </source>
</evidence>
<feature type="transmembrane region" description="Helical" evidence="10">
    <location>
        <begin position="142"/>
        <end position="168"/>
    </location>
</feature>
<comment type="activity regulation">
    <text evidence="10">Na(+) is not transported, but it plays an essential structural role and its presence is essential for fluoride channel function.</text>
</comment>
<evidence type="ECO:0000256" key="4">
    <source>
        <dbReference type="ARBA" id="ARBA00022989"/>
    </source>
</evidence>
<comment type="function">
    <text evidence="9 10">Fluoride-specific ion channel. Important for reducing fluoride concentration in the cell, thus reducing its toxicity.</text>
</comment>
<evidence type="ECO:0000313" key="13">
    <source>
        <dbReference type="Proteomes" id="UP000308121"/>
    </source>
</evidence>
<dbReference type="InterPro" id="IPR003691">
    <property type="entry name" value="FluC"/>
</dbReference>
<sequence length="176" mass="17472">MRGSAYGRTVDERDGATGRGARSLPGGPTARPVVAPRPPGPRLAAAALVAAGGVVGVAGREGVSLVVPEIEGVEVVVCLVNVVGAFLLGWLYQALARGAAGDPAGRRAARLKLLLGTGFCGGFTTYSSLATDTVLLLDRDRVALGVAYALGTVLVGALATVAGIALGARGRRGTGA</sequence>
<reference evidence="12 13" key="1">
    <citation type="submission" date="2019-05" db="EMBL/GenBank/DDBJ databases">
        <title>Genome sequence of Cellulomonas hominis strain CS1.</title>
        <authorList>
            <person name="Belmont J."/>
            <person name="Maclea K.S."/>
        </authorList>
    </citation>
    <scope>NUCLEOTIDE SEQUENCE [LARGE SCALE GENOMIC DNA]</scope>
    <source>
        <strain evidence="12 13">CS1</strain>
    </source>
</reference>
<organism evidence="12 13">
    <name type="scientific">Cellulomonas hominis</name>
    <dbReference type="NCBI Taxonomy" id="156981"/>
    <lineage>
        <taxon>Bacteria</taxon>
        <taxon>Bacillati</taxon>
        <taxon>Actinomycetota</taxon>
        <taxon>Actinomycetes</taxon>
        <taxon>Micrococcales</taxon>
        <taxon>Cellulomonadaceae</taxon>
        <taxon>Cellulomonas</taxon>
    </lineage>
</organism>
<comment type="similarity">
    <text evidence="7 10">Belongs to the fluoride channel Fluc/FEX (TC 1.A.43) family.</text>
</comment>